<keyword evidence="5" id="KW-0812">Transmembrane</keyword>
<dbReference type="PANTHER" id="PTHR35008">
    <property type="entry name" value="BLL4482 PROTEIN-RELATED"/>
    <property type="match status" value="1"/>
</dbReference>
<proteinExistence type="predicted"/>
<dbReference type="EMBL" id="SMFL01000002">
    <property type="protein sequence ID" value="TDE17244.1"/>
    <property type="molecule type" value="Genomic_DNA"/>
</dbReference>
<evidence type="ECO:0000256" key="5">
    <source>
        <dbReference type="SAM" id="Phobius"/>
    </source>
</evidence>
<keyword evidence="1 4" id="KW-0349">Heme</keyword>
<dbReference type="RefSeq" id="WP_131957008.1">
    <property type="nucleotide sequence ID" value="NZ_SMFL01000002.1"/>
</dbReference>
<keyword evidence="8" id="KW-1185">Reference proteome</keyword>
<dbReference type="InterPro" id="IPR051459">
    <property type="entry name" value="Cytochrome_c-type_DH"/>
</dbReference>
<keyword evidence="3 4" id="KW-0408">Iron</keyword>
<dbReference type="Pfam" id="PF00034">
    <property type="entry name" value="Cytochrom_C"/>
    <property type="match status" value="1"/>
</dbReference>
<dbReference type="AlphaFoldDB" id="A0A4R5DX71"/>
<dbReference type="PANTHER" id="PTHR35008:SF8">
    <property type="entry name" value="ALCOHOL DEHYDROGENASE CYTOCHROME C SUBUNIT"/>
    <property type="match status" value="1"/>
</dbReference>
<dbReference type="GO" id="GO:0046872">
    <property type="term" value="F:metal ion binding"/>
    <property type="evidence" value="ECO:0007669"/>
    <property type="project" value="UniProtKB-KW"/>
</dbReference>
<feature type="domain" description="Cytochrome c" evidence="6">
    <location>
        <begin position="196"/>
        <end position="312"/>
    </location>
</feature>
<gene>
    <name evidence="7" type="ORF">E0F88_04935</name>
</gene>
<dbReference type="OrthoDB" id="9809720at2"/>
<evidence type="ECO:0000259" key="6">
    <source>
        <dbReference type="PROSITE" id="PS51007"/>
    </source>
</evidence>
<accession>A0A4R5DX71</accession>
<evidence type="ECO:0000256" key="4">
    <source>
        <dbReference type="PROSITE-ProRule" id="PRU00433"/>
    </source>
</evidence>
<dbReference type="InterPro" id="IPR009056">
    <property type="entry name" value="Cyt_c-like_dom"/>
</dbReference>
<reference evidence="7 8" key="1">
    <citation type="submission" date="2019-03" db="EMBL/GenBank/DDBJ databases">
        <title>Dyadobacter AR-3-6 sp. nov., isolated from arctic soil.</title>
        <authorList>
            <person name="Chaudhary D.K."/>
        </authorList>
    </citation>
    <scope>NUCLEOTIDE SEQUENCE [LARGE SCALE GENOMIC DNA]</scope>
    <source>
        <strain evidence="7 8">AR-3-6</strain>
    </source>
</reference>
<dbReference type="GO" id="GO:0009055">
    <property type="term" value="F:electron transfer activity"/>
    <property type="evidence" value="ECO:0007669"/>
    <property type="project" value="InterPro"/>
</dbReference>
<keyword evidence="5" id="KW-1133">Transmembrane helix</keyword>
<dbReference type="Gene3D" id="1.10.760.10">
    <property type="entry name" value="Cytochrome c-like domain"/>
    <property type="match status" value="2"/>
</dbReference>
<name>A0A4R5DX71_9BACT</name>
<sequence>MEKLLKIAGILLLIIVIIAAACGFYVKTMLPDVGPAQNFSLDRSDKRIQRGKYLANHVAVCMDCHSTRSQELFAGPLVAGNFGGGGEKFNKDMGFPGNFYSRNITPYALGSWTDGEIFRAITTGVSKDGHALFPVMPYHAYGKLDQEDLYSIIAYVRTLPAVKNDVPASEADFPVSLLINTMPVSASLSVRPKDTDILARGGYLVTAAACVECHSKMEKGAKVPGTEFGGGMEFGLPGGTVRSANITPDKTTGIGNWSEADFVKRFKLYADSAYVPHKVGPNDMNTPMPWTMYAGMEEDDLKAIFAYLKSLKPISHQVTKFSQN</sequence>
<feature type="domain" description="Cytochrome c" evidence="6">
    <location>
        <begin position="46"/>
        <end position="160"/>
    </location>
</feature>
<feature type="transmembrane region" description="Helical" evidence="5">
    <location>
        <begin position="7"/>
        <end position="26"/>
    </location>
</feature>
<dbReference type="InterPro" id="IPR036909">
    <property type="entry name" value="Cyt_c-like_dom_sf"/>
</dbReference>
<dbReference type="PROSITE" id="PS51257">
    <property type="entry name" value="PROKAR_LIPOPROTEIN"/>
    <property type="match status" value="1"/>
</dbReference>
<evidence type="ECO:0000313" key="7">
    <source>
        <dbReference type="EMBL" id="TDE17244.1"/>
    </source>
</evidence>
<protein>
    <submittedName>
        <fullName evidence="7">C-type cytochrome</fullName>
    </submittedName>
</protein>
<dbReference type="PROSITE" id="PS51007">
    <property type="entry name" value="CYTC"/>
    <property type="match status" value="2"/>
</dbReference>
<comment type="caution">
    <text evidence="7">The sequence shown here is derived from an EMBL/GenBank/DDBJ whole genome shotgun (WGS) entry which is preliminary data.</text>
</comment>
<organism evidence="7 8">
    <name type="scientific">Dyadobacter psychrotolerans</name>
    <dbReference type="NCBI Taxonomy" id="2541721"/>
    <lineage>
        <taxon>Bacteria</taxon>
        <taxon>Pseudomonadati</taxon>
        <taxon>Bacteroidota</taxon>
        <taxon>Cytophagia</taxon>
        <taxon>Cytophagales</taxon>
        <taxon>Spirosomataceae</taxon>
        <taxon>Dyadobacter</taxon>
    </lineage>
</organism>
<evidence type="ECO:0000256" key="1">
    <source>
        <dbReference type="ARBA" id="ARBA00022617"/>
    </source>
</evidence>
<evidence type="ECO:0000256" key="2">
    <source>
        <dbReference type="ARBA" id="ARBA00022723"/>
    </source>
</evidence>
<evidence type="ECO:0000256" key="3">
    <source>
        <dbReference type="ARBA" id="ARBA00023004"/>
    </source>
</evidence>
<keyword evidence="2 4" id="KW-0479">Metal-binding</keyword>
<dbReference type="GO" id="GO:0020037">
    <property type="term" value="F:heme binding"/>
    <property type="evidence" value="ECO:0007669"/>
    <property type="project" value="InterPro"/>
</dbReference>
<dbReference type="Proteomes" id="UP000294850">
    <property type="component" value="Unassembled WGS sequence"/>
</dbReference>
<dbReference type="SUPFAM" id="SSF46626">
    <property type="entry name" value="Cytochrome c"/>
    <property type="match status" value="2"/>
</dbReference>
<keyword evidence="5" id="KW-0472">Membrane</keyword>
<evidence type="ECO:0000313" key="8">
    <source>
        <dbReference type="Proteomes" id="UP000294850"/>
    </source>
</evidence>